<dbReference type="Proteomes" id="UP000237105">
    <property type="component" value="Unassembled WGS sequence"/>
</dbReference>
<dbReference type="EMBL" id="JXTB01000075">
    <property type="protein sequence ID" value="PON66982.1"/>
    <property type="molecule type" value="Genomic_DNA"/>
</dbReference>
<evidence type="ECO:0000256" key="1">
    <source>
        <dbReference type="SAM" id="MobiDB-lite"/>
    </source>
</evidence>
<name>A0A2P5D0Z9_PARAD</name>
<reference evidence="3" key="1">
    <citation type="submission" date="2016-06" db="EMBL/GenBank/DDBJ databases">
        <title>Parallel loss of symbiosis genes in relatives of nitrogen-fixing non-legume Parasponia.</title>
        <authorList>
            <person name="Van Velzen R."/>
            <person name="Holmer R."/>
            <person name="Bu F."/>
            <person name="Rutten L."/>
            <person name="Van Zeijl A."/>
            <person name="Liu W."/>
            <person name="Santuari L."/>
            <person name="Cao Q."/>
            <person name="Sharma T."/>
            <person name="Shen D."/>
            <person name="Roswanjaya Y."/>
            <person name="Wardhani T."/>
            <person name="Kalhor M.S."/>
            <person name="Jansen J."/>
            <person name="Van den Hoogen J."/>
            <person name="Gungor B."/>
            <person name="Hartog M."/>
            <person name="Hontelez J."/>
            <person name="Verver J."/>
            <person name="Yang W.-C."/>
            <person name="Schijlen E."/>
            <person name="Repin R."/>
            <person name="Schilthuizen M."/>
            <person name="Schranz E."/>
            <person name="Heidstra R."/>
            <person name="Miyata K."/>
            <person name="Fedorova E."/>
            <person name="Kohlen W."/>
            <person name="Bisseling T."/>
            <person name="Smit S."/>
            <person name="Geurts R."/>
        </authorList>
    </citation>
    <scope>NUCLEOTIDE SEQUENCE [LARGE SCALE GENOMIC DNA]</scope>
    <source>
        <strain evidence="3">cv. WU1-14</strain>
    </source>
</reference>
<evidence type="ECO:0000313" key="2">
    <source>
        <dbReference type="EMBL" id="PON66982.1"/>
    </source>
</evidence>
<sequence>MMMATCEATNKKQLRGAASPSGQIGGAHTRRARMVFLDGHERTPTLRSEAASTRQNPLCVFFRGGIMEWRVDPRAIFIIPTIPTNSRLSELYRSFPWRVNHAPCKTRGRVLSTPDNN</sequence>
<proteinExistence type="predicted"/>
<protein>
    <submittedName>
        <fullName evidence="2">Uncharacterized protein</fullName>
    </submittedName>
</protein>
<dbReference type="AlphaFoldDB" id="A0A2P5D0Z9"/>
<gene>
    <name evidence="2" type="ORF">PanWU01x14_105640</name>
</gene>
<keyword evidence="3" id="KW-1185">Reference proteome</keyword>
<comment type="caution">
    <text evidence="2">The sequence shown here is derived from an EMBL/GenBank/DDBJ whole genome shotgun (WGS) entry which is preliminary data.</text>
</comment>
<accession>A0A2P5D0Z9</accession>
<organism evidence="2 3">
    <name type="scientific">Parasponia andersonii</name>
    <name type="common">Sponia andersonii</name>
    <dbReference type="NCBI Taxonomy" id="3476"/>
    <lineage>
        <taxon>Eukaryota</taxon>
        <taxon>Viridiplantae</taxon>
        <taxon>Streptophyta</taxon>
        <taxon>Embryophyta</taxon>
        <taxon>Tracheophyta</taxon>
        <taxon>Spermatophyta</taxon>
        <taxon>Magnoliopsida</taxon>
        <taxon>eudicotyledons</taxon>
        <taxon>Gunneridae</taxon>
        <taxon>Pentapetalae</taxon>
        <taxon>rosids</taxon>
        <taxon>fabids</taxon>
        <taxon>Rosales</taxon>
        <taxon>Cannabaceae</taxon>
        <taxon>Parasponia</taxon>
    </lineage>
</organism>
<evidence type="ECO:0000313" key="3">
    <source>
        <dbReference type="Proteomes" id="UP000237105"/>
    </source>
</evidence>
<feature type="region of interest" description="Disordered" evidence="1">
    <location>
        <begin position="9"/>
        <end position="29"/>
    </location>
</feature>